<dbReference type="InterPro" id="IPR057727">
    <property type="entry name" value="WCX_dom"/>
</dbReference>
<dbReference type="Pfam" id="PF13280">
    <property type="entry name" value="WYL"/>
    <property type="match status" value="1"/>
</dbReference>
<dbReference type="Pfam" id="PF08279">
    <property type="entry name" value="HTH_11"/>
    <property type="match status" value="1"/>
</dbReference>
<protein>
    <submittedName>
        <fullName evidence="4">DNA-binding transcriptional regulator YafY</fullName>
    </submittedName>
</protein>
<evidence type="ECO:0000313" key="4">
    <source>
        <dbReference type="EMBL" id="MDR6723950.1"/>
    </source>
</evidence>
<feature type="domain" description="WCX" evidence="3">
    <location>
        <begin position="242"/>
        <end position="314"/>
    </location>
</feature>
<dbReference type="InterPro" id="IPR051534">
    <property type="entry name" value="CBASS_pafABC_assoc_protein"/>
</dbReference>
<feature type="domain" description="Helix-turn-helix type 11" evidence="1">
    <location>
        <begin position="7"/>
        <end position="52"/>
    </location>
</feature>
<dbReference type="InterPro" id="IPR036388">
    <property type="entry name" value="WH-like_DNA-bd_sf"/>
</dbReference>
<reference evidence="4" key="1">
    <citation type="submission" date="2023-07" db="EMBL/GenBank/DDBJ databases">
        <title>Sorghum-associated microbial communities from plants grown in Nebraska, USA.</title>
        <authorList>
            <person name="Schachtman D."/>
        </authorList>
    </citation>
    <scope>NUCLEOTIDE SEQUENCE</scope>
    <source>
        <strain evidence="4">BE80</strain>
    </source>
</reference>
<evidence type="ECO:0000259" key="1">
    <source>
        <dbReference type="Pfam" id="PF08279"/>
    </source>
</evidence>
<dbReference type="InterPro" id="IPR036390">
    <property type="entry name" value="WH_DNA-bd_sf"/>
</dbReference>
<dbReference type="InterPro" id="IPR013196">
    <property type="entry name" value="HTH_11"/>
</dbReference>
<evidence type="ECO:0000313" key="5">
    <source>
        <dbReference type="Proteomes" id="UP001254832"/>
    </source>
</evidence>
<dbReference type="Gene3D" id="1.10.10.10">
    <property type="entry name" value="Winged helix-like DNA-binding domain superfamily/Winged helix DNA-binding domain"/>
    <property type="match status" value="1"/>
</dbReference>
<dbReference type="Proteomes" id="UP001254832">
    <property type="component" value="Unassembled WGS sequence"/>
</dbReference>
<keyword evidence="4" id="KW-0238">DNA-binding</keyword>
<comment type="caution">
    <text evidence="4">The sequence shown here is derived from an EMBL/GenBank/DDBJ whole genome shotgun (WGS) entry which is preliminary data.</text>
</comment>
<dbReference type="InterPro" id="IPR026881">
    <property type="entry name" value="WYL_dom"/>
</dbReference>
<sequence>MTDRLIRLMRIITLVQAKPGILARELAERCETTERTIYRDMEALSAMHIPIANMGHGRGYMFISQFAMYPLNWSDDEAAAFMHLAEVMEHIRPLLKPAFESAYEKVIASSQKNKTERVEWSEHISGLFKVGIPVWQNENSDMMNSTLVTLLEASISQNTIEAEYLTEGKKIVIQIDPYSLIPREYRFDLLAYCHQSEKLRRFQVGRLQNIRILPRTFRKDDFLLQNYFRTPRDGKATEWIAFKIRFSPNAVEHVMQQQYLVRPLLTSEPGGTLLFEVILSDDQELLTWLTQYGPNAEILEPKEYRNRMKECLERWQQVYKQAPT</sequence>
<dbReference type="Pfam" id="PF25583">
    <property type="entry name" value="WCX"/>
    <property type="match status" value="1"/>
</dbReference>
<evidence type="ECO:0000259" key="3">
    <source>
        <dbReference type="Pfam" id="PF25583"/>
    </source>
</evidence>
<organism evidence="4 5">
    <name type="scientific">Paenibacillus amylolyticus</name>
    <dbReference type="NCBI Taxonomy" id="1451"/>
    <lineage>
        <taxon>Bacteria</taxon>
        <taxon>Bacillati</taxon>
        <taxon>Bacillota</taxon>
        <taxon>Bacilli</taxon>
        <taxon>Bacillales</taxon>
        <taxon>Paenibacillaceae</taxon>
        <taxon>Paenibacillus</taxon>
    </lineage>
</organism>
<dbReference type="AlphaFoldDB" id="A0AAP5LNR4"/>
<dbReference type="PANTHER" id="PTHR34580:SF1">
    <property type="entry name" value="PROTEIN PAFC"/>
    <property type="match status" value="1"/>
</dbReference>
<proteinExistence type="predicted"/>
<gene>
    <name evidence="4" type="ORF">J2W91_002412</name>
</gene>
<dbReference type="GO" id="GO:0003677">
    <property type="term" value="F:DNA binding"/>
    <property type="evidence" value="ECO:0007669"/>
    <property type="project" value="UniProtKB-KW"/>
</dbReference>
<accession>A0AAP5LNR4</accession>
<dbReference type="SUPFAM" id="SSF46785">
    <property type="entry name" value="Winged helix' DNA-binding domain"/>
    <property type="match status" value="1"/>
</dbReference>
<name>A0AAP5LNR4_PAEAM</name>
<dbReference type="PANTHER" id="PTHR34580">
    <property type="match status" value="1"/>
</dbReference>
<feature type="domain" description="WYL" evidence="2">
    <location>
        <begin position="146"/>
        <end position="212"/>
    </location>
</feature>
<dbReference type="EMBL" id="JAVDTR010000006">
    <property type="protein sequence ID" value="MDR6723950.1"/>
    <property type="molecule type" value="Genomic_DNA"/>
</dbReference>
<dbReference type="PROSITE" id="PS52050">
    <property type="entry name" value="WYL"/>
    <property type="match status" value="1"/>
</dbReference>
<evidence type="ECO:0000259" key="2">
    <source>
        <dbReference type="Pfam" id="PF13280"/>
    </source>
</evidence>